<organism evidence="2 3">
    <name type="scientific">Sphingomonas suaedae</name>
    <dbReference type="NCBI Taxonomy" id="2599297"/>
    <lineage>
        <taxon>Bacteria</taxon>
        <taxon>Pseudomonadati</taxon>
        <taxon>Pseudomonadota</taxon>
        <taxon>Alphaproteobacteria</taxon>
        <taxon>Sphingomonadales</taxon>
        <taxon>Sphingomonadaceae</taxon>
        <taxon>Sphingomonas</taxon>
    </lineage>
</organism>
<dbReference type="OrthoDB" id="119963at2"/>
<gene>
    <name evidence="2" type="ORF">FPZ54_03370</name>
</gene>
<dbReference type="InterPro" id="IPR032708">
    <property type="entry name" value="McjB_C"/>
</dbReference>
<proteinExistence type="predicted"/>
<dbReference type="EMBL" id="CP042239">
    <property type="protein sequence ID" value="QDX25158.1"/>
    <property type="molecule type" value="Genomic_DNA"/>
</dbReference>
<dbReference type="NCBIfam" id="NF033537">
    <property type="entry name" value="lasso_biosyn_B2"/>
    <property type="match status" value="1"/>
</dbReference>
<keyword evidence="3" id="KW-1185">Reference proteome</keyword>
<dbReference type="RefSeq" id="WP_145844975.1">
    <property type="nucleotide sequence ID" value="NZ_CP042239.1"/>
</dbReference>
<name>A0A518RCH3_9SPHN</name>
<dbReference type="Pfam" id="PF13471">
    <property type="entry name" value="Transglut_core3"/>
    <property type="match status" value="1"/>
</dbReference>
<dbReference type="AlphaFoldDB" id="A0A518RCH3"/>
<evidence type="ECO:0000313" key="2">
    <source>
        <dbReference type="EMBL" id="QDX25158.1"/>
    </source>
</evidence>
<reference evidence="2 3" key="1">
    <citation type="submission" date="2019-07" db="EMBL/GenBank/DDBJ databases">
        <title>Sphingomonas alkalisoli sp. nov., isolated from rhizosphere soil of Suaedae salsa.</title>
        <authorList>
            <person name="Zhang H."/>
            <person name="Xu L."/>
            <person name="Zhang J.-X."/>
            <person name="Sun J.-Q."/>
        </authorList>
    </citation>
    <scope>NUCLEOTIDE SEQUENCE [LARGE SCALE GENOMIC DNA]</scope>
    <source>
        <strain evidence="2 3">XS-10</strain>
    </source>
</reference>
<protein>
    <submittedName>
        <fullName evidence="2">Lasso peptide biosynthesis B2 protein</fullName>
    </submittedName>
</protein>
<sequence>MRYALREGLSFCRVEDRLLFLDLPADRYFCLARDAERSFARLCDTEWNSQDDDPSLGGFVRNGLLVRSDTAQQPAPCPSPTAANRSLFGITPAARAGDTLSAMLHLAHAPLELRAFGLAGALARAGHRKRRASARANAARIARVAAGFEACNAIVSAHDRCLPRSLAIAHALTWTGARPELVLAVKLGPFKAHAWVQCEDMVINERVEVTRHFTPILVI</sequence>
<evidence type="ECO:0000313" key="3">
    <source>
        <dbReference type="Proteomes" id="UP000318055"/>
    </source>
</evidence>
<dbReference type="Proteomes" id="UP000318055">
    <property type="component" value="Chromosome"/>
</dbReference>
<dbReference type="KEGG" id="ssua:FPZ54_03370"/>
<accession>A0A518RCH3</accession>
<evidence type="ECO:0000259" key="1">
    <source>
        <dbReference type="Pfam" id="PF13471"/>
    </source>
</evidence>
<dbReference type="InterPro" id="IPR053521">
    <property type="entry name" value="McjB-like"/>
</dbReference>
<feature type="domain" description="Microcin J25-processing protein McjB C-terminal" evidence="1">
    <location>
        <begin position="106"/>
        <end position="217"/>
    </location>
</feature>